<dbReference type="PRINTS" id="PR00035">
    <property type="entry name" value="HTHGNTR"/>
</dbReference>
<evidence type="ECO:0000256" key="3">
    <source>
        <dbReference type="ARBA" id="ARBA00023015"/>
    </source>
</evidence>
<evidence type="ECO:0000313" key="8">
    <source>
        <dbReference type="Proteomes" id="UP000245539"/>
    </source>
</evidence>
<organism evidence="7 8">
    <name type="scientific">Leucothrix pacifica</name>
    <dbReference type="NCBI Taxonomy" id="1247513"/>
    <lineage>
        <taxon>Bacteria</taxon>
        <taxon>Pseudomonadati</taxon>
        <taxon>Pseudomonadota</taxon>
        <taxon>Gammaproteobacteria</taxon>
        <taxon>Thiotrichales</taxon>
        <taxon>Thiotrichaceae</taxon>
        <taxon>Leucothrix</taxon>
    </lineage>
</organism>
<name>A0A317CBV7_9GAMM</name>
<dbReference type="SUPFAM" id="SSF46785">
    <property type="entry name" value="Winged helix' DNA-binding domain"/>
    <property type="match status" value="1"/>
</dbReference>
<dbReference type="GO" id="GO:0030170">
    <property type="term" value="F:pyridoxal phosphate binding"/>
    <property type="evidence" value="ECO:0007669"/>
    <property type="project" value="InterPro"/>
</dbReference>
<keyword evidence="5" id="KW-0804">Transcription</keyword>
<comment type="similarity">
    <text evidence="1">In the C-terminal section; belongs to the class-I pyridoxal-phosphate-dependent aminotransferase family.</text>
</comment>
<reference evidence="7 8" key="1">
    <citation type="submission" date="2018-05" db="EMBL/GenBank/DDBJ databases">
        <title>Leucothrix arctica sp. nov., isolated from Arctic seawater.</title>
        <authorList>
            <person name="Choi A."/>
            <person name="Baek K."/>
        </authorList>
    </citation>
    <scope>NUCLEOTIDE SEQUENCE [LARGE SCALE GENOMIC DNA]</scope>
    <source>
        <strain evidence="7 8">JCM 18388</strain>
    </source>
</reference>
<dbReference type="CDD" id="cd00609">
    <property type="entry name" value="AAT_like"/>
    <property type="match status" value="1"/>
</dbReference>
<dbReference type="InterPro" id="IPR000524">
    <property type="entry name" value="Tscrpt_reg_HTH_GntR"/>
</dbReference>
<dbReference type="AlphaFoldDB" id="A0A317CBV7"/>
<dbReference type="Gene3D" id="1.10.10.10">
    <property type="entry name" value="Winged helix-like DNA-binding domain superfamily/Winged helix DNA-binding domain"/>
    <property type="match status" value="1"/>
</dbReference>
<dbReference type="PANTHER" id="PTHR46577">
    <property type="entry name" value="HTH-TYPE TRANSCRIPTIONAL REGULATORY PROTEIN GABR"/>
    <property type="match status" value="1"/>
</dbReference>
<gene>
    <name evidence="7" type="ORF">DKW60_16365</name>
</gene>
<evidence type="ECO:0000313" key="7">
    <source>
        <dbReference type="EMBL" id="PWQ94813.1"/>
    </source>
</evidence>
<dbReference type="InterPro" id="IPR004839">
    <property type="entry name" value="Aminotransferase_I/II_large"/>
</dbReference>
<dbReference type="Gene3D" id="3.40.640.10">
    <property type="entry name" value="Type I PLP-dependent aspartate aminotransferase-like (Major domain)"/>
    <property type="match status" value="1"/>
</dbReference>
<dbReference type="PANTHER" id="PTHR46577:SF1">
    <property type="entry name" value="HTH-TYPE TRANSCRIPTIONAL REGULATORY PROTEIN GABR"/>
    <property type="match status" value="1"/>
</dbReference>
<dbReference type="PROSITE" id="PS50949">
    <property type="entry name" value="HTH_GNTR"/>
    <property type="match status" value="1"/>
</dbReference>
<comment type="caution">
    <text evidence="7">The sequence shown here is derived from an EMBL/GenBank/DDBJ whole genome shotgun (WGS) entry which is preliminary data.</text>
</comment>
<dbReference type="GO" id="GO:0003700">
    <property type="term" value="F:DNA-binding transcription factor activity"/>
    <property type="evidence" value="ECO:0007669"/>
    <property type="project" value="InterPro"/>
</dbReference>
<keyword evidence="2" id="KW-0663">Pyridoxal phosphate</keyword>
<evidence type="ECO:0000256" key="2">
    <source>
        <dbReference type="ARBA" id="ARBA00022898"/>
    </source>
</evidence>
<evidence type="ECO:0000259" key="6">
    <source>
        <dbReference type="PROSITE" id="PS50949"/>
    </source>
</evidence>
<dbReference type="Pfam" id="PF00392">
    <property type="entry name" value="GntR"/>
    <property type="match status" value="1"/>
</dbReference>
<keyword evidence="3" id="KW-0805">Transcription regulation</keyword>
<dbReference type="EMBL" id="QGKM01000053">
    <property type="protein sequence ID" value="PWQ94813.1"/>
    <property type="molecule type" value="Genomic_DNA"/>
</dbReference>
<dbReference type="InterPro" id="IPR051446">
    <property type="entry name" value="HTH_trans_reg/aminotransferase"/>
</dbReference>
<dbReference type="GO" id="GO:0003677">
    <property type="term" value="F:DNA binding"/>
    <property type="evidence" value="ECO:0007669"/>
    <property type="project" value="UniProtKB-KW"/>
</dbReference>
<dbReference type="OrthoDB" id="9808770at2"/>
<dbReference type="Pfam" id="PF00155">
    <property type="entry name" value="Aminotran_1_2"/>
    <property type="match status" value="1"/>
</dbReference>
<dbReference type="InterPro" id="IPR015424">
    <property type="entry name" value="PyrdxlP-dep_Trfase"/>
</dbReference>
<sequence>MKSLWNRLIKLDRKSSKSLQIQIREGIVTAALEKLLETDKPLPSSRELAKELEVARNTVVLAYQHLVDEGFLDSHERKGFFINPQVYRDRIDQPNTSDQNIAEDCPDWCKKLLLKQPSLQRNIRKNKNWKDHPYPFIFGQLDFNLIPIHEWRECVHYSLNVGEMRQWATDQVDEDDPLLIEQIQKRVLPRRGIWTKPENIMVTLGAQNALYIIASLLVGRDTKVGIENPGYPDVRNIMRLKTMNLVGLEVDNDGLVIDEHFSDCDVVYVTPSHQVPSGVTMSHSRRHALLETATREGIVIIEDDFEAESNFKHEPQPALKSLSDTAPVIYVGSTSKTFAPGLRLGYMVAPAKMIQEARALRRLMYRHVPANNQRSAALFISLGHYDKMIGRLHTIYKERWQAMYEAIERHLPTLKCVPNFGGSSFWLEGDKDLDVDVMAAALEQQGVIIEAGSVFFIGKNAPKNHFRLGYASIPVDKIEPGILMIADYLYGRLHE</sequence>
<dbReference type="InterPro" id="IPR036390">
    <property type="entry name" value="WH_DNA-bd_sf"/>
</dbReference>
<dbReference type="RefSeq" id="WP_109838742.1">
    <property type="nucleotide sequence ID" value="NZ_QGKM01000053.1"/>
</dbReference>
<feature type="domain" description="HTH gntR-type" evidence="6">
    <location>
        <begin position="17"/>
        <end position="85"/>
    </location>
</feature>
<evidence type="ECO:0000256" key="5">
    <source>
        <dbReference type="ARBA" id="ARBA00023163"/>
    </source>
</evidence>
<dbReference type="InterPro" id="IPR015421">
    <property type="entry name" value="PyrdxlP-dep_Trfase_major"/>
</dbReference>
<evidence type="ECO:0000256" key="1">
    <source>
        <dbReference type="ARBA" id="ARBA00005384"/>
    </source>
</evidence>
<dbReference type="Proteomes" id="UP000245539">
    <property type="component" value="Unassembled WGS sequence"/>
</dbReference>
<dbReference type="SMART" id="SM00345">
    <property type="entry name" value="HTH_GNTR"/>
    <property type="match status" value="1"/>
</dbReference>
<protein>
    <recommendedName>
        <fullName evidence="6">HTH gntR-type domain-containing protein</fullName>
    </recommendedName>
</protein>
<dbReference type="InterPro" id="IPR036388">
    <property type="entry name" value="WH-like_DNA-bd_sf"/>
</dbReference>
<accession>A0A317CBV7</accession>
<keyword evidence="4" id="KW-0238">DNA-binding</keyword>
<keyword evidence="8" id="KW-1185">Reference proteome</keyword>
<evidence type="ECO:0000256" key="4">
    <source>
        <dbReference type="ARBA" id="ARBA00023125"/>
    </source>
</evidence>
<dbReference type="SUPFAM" id="SSF53383">
    <property type="entry name" value="PLP-dependent transferases"/>
    <property type="match status" value="1"/>
</dbReference>
<proteinExistence type="inferred from homology"/>
<dbReference type="CDD" id="cd07377">
    <property type="entry name" value="WHTH_GntR"/>
    <property type="match status" value="1"/>
</dbReference>